<evidence type="ECO:0000313" key="1">
    <source>
        <dbReference type="EMBL" id="ACL75325.1"/>
    </source>
</evidence>
<dbReference type="eggNOG" id="COG1135">
    <property type="taxonomic scope" value="Bacteria"/>
</dbReference>
<protein>
    <recommendedName>
        <fullName evidence="3">Biotin carboxylase</fullName>
    </recommendedName>
</protein>
<dbReference type="KEGG" id="cce:Ccel_0963"/>
<evidence type="ECO:0008006" key="3">
    <source>
        <dbReference type="Google" id="ProtNLM"/>
    </source>
</evidence>
<evidence type="ECO:0000313" key="2">
    <source>
        <dbReference type="Proteomes" id="UP000001349"/>
    </source>
</evidence>
<dbReference type="Pfam" id="PF10923">
    <property type="entry name" value="BrxC_BrxD"/>
    <property type="match status" value="1"/>
</dbReference>
<organism evidence="1 2">
    <name type="scientific">Ruminiclostridium cellulolyticum (strain ATCC 35319 / DSM 5812 / JCM 6584 / H10)</name>
    <name type="common">Clostridium cellulolyticum</name>
    <dbReference type="NCBI Taxonomy" id="394503"/>
    <lineage>
        <taxon>Bacteria</taxon>
        <taxon>Bacillati</taxon>
        <taxon>Bacillota</taxon>
        <taxon>Clostridia</taxon>
        <taxon>Eubacteriales</taxon>
        <taxon>Oscillospiraceae</taxon>
        <taxon>Ruminiclostridium</taxon>
    </lineage>
</organism>
<dbReference type="InterPro" id="IPR021228">
    <property type="entry name" value="BrxD"/>
</dbReference>
<dbReference type="STRING" id="394503.Ccel_0963"/>
<dbReference type="Proteomes" id="UP000001349">
    <property type="component" value="Chromosome"/>
</dbReference>
<dbReference type="InterPro" id="IPR027417">
    <property type="entry name" value="P-loop_NTPase"/>
</dbReference>
<dbReference type="EMBL" id="CP001348">
    <property type="protein sequence ID" value="ACL75325.1"/>
    <property type="molecule type" value="Genomic_DNA"/>
</dbReference>
<accession>B8I965</accession>
<dbReference type="OrthoDB" id="9772976at2"/>
<proteinExistence type="predicted"/>
<dbReference type="AlphaFoldDB" id="B8I965"/>
<gene>
    <name evidence="1" type="ordered locus">Ccel_0963</name>
</gene>
<reference evidence="1 2" key="1">
    <citation type="submission" date="2009-01" db="EMBL/GenBank/DDBJ databases">
        <title>Complete sequence of Clostridium cellulolyticum H10.</title>
        <authorList>
            <consortium name="US DOE Joint Genome Institute"/>
            <person name="Lucas S."/>
            <person name="Copeland A."/>
            <person name="Lapidus A."/>
            <person name="Glavina del Rio T."/>
            <person name="Dalin E."/>
            <person name="Tice H."/>
            <person name="Bruce D."/>
            <person name="Goodwin L."/>
            <person name="Pitluck S."/>
            <person name="Chertkov O."/>
            <person name="Saunders E."/>
            <person name="Brettin T."/>
            <person name="Detter J.C."/>
            <person name="Han C."/>
            <person name="Larimer F."/>
            <person name="Land M."/>
            <person name="Hauser L."/>
            <person name="Kyrpides N."/>
            <person name="Ivanova N."/>
            <person name="Zhou J."/>
            <person name="Richardson P."/>
        </authorList>
    </citation>
    <scope>NUCLEOTIDE SEQUENCE [LARGE SCALE GENOMIC DNA]</scope>
    <source>
        <strain evidence="2">ATCC 35319 / DSM 5812 / JCM 6584 / H10</strain>
    </source>
</reference>
<keyword evidence="2" id="KW-1185">Reference proteome</keyword>
<dbReference type="RefSeq" id="WP_015924482.1">
    <property type="nucleotide sequence ID" value="NC_011898.1"/>
</dbReference>
<name>B8I965_RUMCH</name>
<dbReference type="HOGENOM" id="CLU_050343_0_0_9"/>
<dbReference type="SUPFAM" id="SSF52540">
    <property type="entry name" value="P-loop containing nucleoside triphosphate hydrolases"/>
    <property type="match status" value="1"/>
</dbReference>
<sequence length="442" mass="49886">MEKIKIPKRVTTALLNSLGAGVVPRVGLEHVAVGRKEEINAILVDLESIAEGGAAFRFIVGRYGSGKSFMLQIIRNYAMERGYVVADADLSPERRLVGVKGQGRATYRELMYHLSTKTRPDGGALAAILEKWISGIQAQVVKESGMRPNDSGFYSTVEAKIMEVISNMEGMVHGFDFATVLTTYWKGHCIGDDAMKDAALRWLRGEFSTKQEAHSFIDVRVIIDDDSWYDYVKLMATFVSSIGYKGLVIFIDEAVNLYKITHSTTRQNNYEKILTMFNDLMQGKVGNLGIYIGGTPQFMEDQRRGLYSYEALRSRLAESRFVKDGFRDTSGPMIRLQTLTHEEIFVLLKRLVDIHAAHYGYSPTIGSNELTEFMQEAVSRMGAEELLTPRDIVRDFISMLNILHQNPDTPFSQVMGSLDFKIEHNNNDENFEEDDEFAEFTL</sequence>